<evidence type="ECO:0000313" key="3">
    <source>
        <dbReference type="Proteomes" id="UP001454036"/>
    </source>
</evidence>
<dbReference type="AlphaFoldDB" id="A0AAV3R7E2"/>
<protein>
    <submittedName>
        <fullName evidence="2">Uncharacterized protein</fullName>
    </submittedName>
</protein>
<evidence type="ECO:0000256" key="1">
    <source>
        <dbReference type="SAM" id="MobiDB-lite"/>
    </source>
</evidence>
<evidence type="ECO:0000313" key="2">
    <source>
        <dbReference type="EMBL" id="GAA0171256.1"/>
    </source>
</evidence>
<gene>
    <name evidence="2" type="ORF">LIER_41115</name>
</gene>
<feature type="region of interest" description="Disordered" evidence="1">
    <location>
        <begin position="34"/>
        <end position="77"/>
    </location>
</feature>
<comment type="caution">
    <text evidence="2">The sequence shown here is derived from an EMBL/GenBank/DDBJ whole genome shotgun (WGS) entry which is preliminary data.</text>
</comment>
<reference evidence="2 3" key="1">
    <citation type="submission" date="2024-01" db="EMBL/GenBank/DDBJ databases">
        <title>The complete chloroplast genome sequence of Lithospermum erythrorhizon: insights into the phylogenetic relationship among Boraginaceae species and the maternal lineages of purple gromwells.</title>
        <authorList>
            <person name="Okada T."/>
            <person name="Watanabe K."/>
        </authorList>
    </citation>
    <scope>NUCLEOTIDE SEQUENCE [LARGE SCALE GENOMIC DNA]</scope>
</reference>
<dbReference type="Proteomes" id="UP001454036">
    <property type="component" value="Unassembled WGS sequence"/>
</dbReference>
<organism evidence="2 3">
    <name type="scientific">Lithospermum erythrorhizon</name>
    <name type="common">Purple gromwell</name>
    <name type="synonym">Lithospermum officinale var. erythrorhizon</name>
    <dbReference type="NCBI Taxonomy" id="34254"/>
    <lineage>
        <taxon>Eukaryota</taxon>
        <taxon>Viridiplantae</taxon>
        <taxon>Streptophyta</taxon>
        <taxon>Embryophyta</taxon>
        <taxon>Tracheophyta</taxon>
        <taxon>Spermatophyta</taxon>
        <taxon>Magnoliopsida</taxon>
        <taxon>eudicotyledons</taxon>
        <taxon>Gunneridae</taxon>
        <taxon>Pentapetalae</taxon>
        <taxon>asterids</taxon>
        <taxon>lamiids</taxon>
        <taxon>Boraginales</taxon>
        <taxon>Boraginaceae</taxon>
        <taxon>Boraginoideae</taxon>
        <taxon>Lithospermeae</taxon>
        <taxon>Lithospermum</taxon>
    </lineage>
</organism>
<name>A0AAV3R7E2_LITER</name>
<dbReference type="EMBL" id="BAABME010024980">
    <property type="protein sequence ID" value="GAA0171256.1"/>
    <property type="molecule type" value="Genomic_DNA"/>
</dbReference>
<keyword evidence="3" id="KW-1185">Reference proteome</keyword>
<accession>A0AAV3R7E2</accession>
<proteinExistence type="predicted"/>
<sequence length="77" mass="8580">MGPWSFSRRPLILRPWTVGMALDKPGWIAYRCEASSEEEEGESKSTNLEKNILEKTGKDKKKGRGNGRLAAPPPKPV</sequence>